<accession>A0A397SHW0</accession>
<dbReference type="InterPro" id="IPR011009">
    <property type="entry name" value="Kinase-like_dom_sf"/>
</dbReference>
<evidence type="ECO:0000313" key="3">
    <source>
        <dbReference type="Proteomes" id="UP000265703"/>
    </source>
</evidence>
<dbReference type="InterPro" id="IPR000719">
    <property type="entry name" value="Prot_kinase_dom"/>
</dbReference>
<dbReference type="PROSITE" id="PS50011">
    <property type="entry name" value="PROTEIN_KINASE_DOM"/>
    <property type="match status" value="1"/>
</dbReference>
<organism evidence="2 3">
    <name type="scientific">Glomus cerebriforme</name>
    <dbReference type="NCBI Taxonomy" id="658196"/>
    <lineage>
        <taxon>Eukaryota</taxon>
        <taxon>Fungi</taxon>
        <taxon>Fungi incertae sedis</taxon>
        <taxon>Mucoromycota</taxon>
        <taxon>Glomeromycotina</taxon>
        <taxon>Glomeromycetes</taxon>
        <taxon>Glomerales</taxon>
        <taxon>Glomeraceae</taxon>
        <taxon>Glomus</taxon>
    </lineage>
</organism>
<evidence type="ECO:0000313" key="2">
    <source>
        <dbReference type="EMBL" id="RIA84226.1"/>
    </source>
</evidence>
<evidence type="ECO:0000259" key="1">
    <source>
        <dbReference type="PROSITE" id="PS50011"/>
    </source>
</evidence>
<dbReference type="PANTHER" id="PTHR44329:SF289">
    <property type="entry name" value="SERINE_THREONINE-PROTEIN KINASE VIK"/>
    <property type="match status" value="1"/>
</dbReference>
<dbReference type="PANTHER" id="PTHR44329">
    <property type="entry name" value="SERINE/THREONINE-PROTEIN KINASE TNNI3K-RELATED"/>
    <property type="match status" value="1"/>
</dbReference>
<dbReference type="SUPFAM" id="SSF56112">
    <property type="entry name" value="Protein kinase-like (PK-like)"/>
    <property type="match status" value="1"/>
</dbReference>
<dbReference type="OrthoDB" id="544350at2759"/>
<dbReference type="Proteomes" id="UP000265703">
    <property type="component" value="Unassembled WGS sequence"/>
</dbReference>
<comment type="caution">
    <text evidence="2">The sequence shown here is derived from an EMBL/GenBank/DDBJ whole genome shotgun (WGS) entry which is preliminary data.</text>
</comment>
<reference evidence="2 3" key="1">
    <citation type="submission" date="2018-06" db="EMBL/GenBank/DDBJ databases">
        <title>Comparative genomics reveals the genomic features of Rhizophagus irregularis, R. cerebriforme, R. diaphanum and Gigaspora rosea, and their symbiotic lifestyle signature.</title>
        <authorList>
            <person name="Morin E."/>
            <person name="San Clemente H."/>
            <person name="Chen E.C.H."/>
            <person name="De La Providencia I."/>
            <person name="Hainaut M."/>
            <person name="Kuo A."/>
            <person name="Kohler A."/>
            <person name="Murat C."/>
            <person name="Tang N."/>
            <person name="Roy S."/>
            <person name="Loubradou J."/>
            <person name="Henrissat B."/>
            <person name="Grigoriev I.V."/>
            <person name="Corradi N."/>
            <person name="Roux C."/>
            <person name="Martin F.M."/>
        </authorList>
    </citation>
    <scope>NUCLEOTIDE SEQUENCE [LARGE SCALE GENOMIC DNA]</scope>
    <source>
        <strain evidence="2 3">DAOM 227022</strain>
    </source>
</reference>
<gene>
    <name evidence="2" type="ORF">C1645_832613</name>
</gene>
<sequence>MSIIFENIEYITKGGFGKIYKAKWDGFINYWDYKNNRWNRNPYTNKVALKSLNNSKDITLEFLNEINLHLKMNKSKRIIKLYGITKDPESSNFMMVMNYAQDGNLRQKLNRNFNTLSWYNKLDILRDIARGLSDIHEKGLTHQDFHSGNILRIIIYEVINGLPPYHDMAHEEFLAIKICHGLGPNFNIKVPQLIVDIFKQYVDADPSKRPTAKYLTDTFWQWGHGNYSNTDSEIYKIKKQIEETDEFNEKQPSFTKSDNTELTYTTHPQAIYTSRLLNFNNLPEPKNAEFSGN</sequence>
<dbReference type="InterPro" id="IPR051681">
    <property type="entry name" value="Ser/Thr_Kinases-Pseudokinases"/>
</dbReference>
<dbReference type="Gene3D" id="1.10.510.10">
    <property type="entry name" value="Transferase(Phosphotransferase) domain 1"/>
    <property type="match status" value="2"/>
</dbReference>
<dbReference type="Pfam" id="PF07714">
    <property type="entry name" value="PK_Tyr_Ser-Thr"/>
    <property type="match status" value="1"/>
</dbReference>
<name>A0A397SHW0_9GLOM</name>
<keyword evidence="2" id="KW-0808">Transferase</keyword>
<dbReference type="GO" id="GO:0005524">
    <property type="term" value="F:ATP binding"/>
    <property type="evidence" value="ECO:0007669"/>
    <property type="project" value="InterPro"/>
</dbReference>
<dbReference type="GO" id="GO:0004674">
    <property type="term" value="F:protein serine/threonine kinase activity"/>
    <property type="evidence" value="ECO:0007669"/>
    <property type="project" value="TreeGrafter"/>
</dbReference>
<proteinExistence type="predicted"/>
<protein>
    <submittedName>
        <fullName evidence="2">Kinase-like domain-containing protein</fullName>
    </submittedName>
</protein>
<keyword evidence="3" id="KW-1185">Reference proteome</keyword>
<keyword evidence="2" id="KW-0418">Kinase</keyword>
<dbReference type="InterPro" id="IPR001245">
    <property type="entry name" value="Ser-Thr/Tyr_kinase_cat_dom"/>
</dbReference>
<dbReference type="EMBL" id="QKYT01000509">
    <property type="protein sequence ID" value="RIA84226.1"/>
    <property type="molecule type" value="Genomic_DNA"/>
</dbReference>
<feature type="domain" description="Protein kinase" evidence="1">
    <location>
        <begin position="5"/>
        <end position="293"/>
    </location>
</feature>
<dbReference type="AlphaFoldDB" id="A0A397SHW0"/>